<name>A0A383C7Z4_9ZZZZ</name>
<organism evidence="1">
    <name type="scientific">marine metagenome</name>
    <dbReference type="NCBI Taxonomy" id="408172"/>
    <lineage>
        <taxon>unclassified sequences</taxon>
        <taxon>metagenomes</taxon>
        <taxon>ecological metagenomes</taxon>
    </lineage>
</organism>
<sequence length="171" mass="19287">MVGSVFEDNFLDGIKNTTIKNGLSKILRETREDIEYFKEVLKGNGINVIQLTPKELGYQDSILDYTNWQTGEIGVSSPIKDFPEASNFGVNHRNIRLSRDSSTGIPQPPLAIRDDALVMGDKILITQAHVYSTNLSAIKYKEMFGDAVIDNSIYEKNINFRRSIKNVKSWA</sequence>
<protein>
    <submittedName>
        <fullName evidence="1">Uncharacterized protein</fullName>
    </submittedName>
</protein>
<dbReference type="AlphaFoldDB" id="A0A383C7Z4"/>
<dbReference type="EMBL" id="UINC01206603">
    <property type="protein sequence ID" value="SVE28304.1"/>
    <property type="molecule type" value="Genomic_DNA"/>
</dbReference>
<gene>
    <name evidence="1" type="ORF">METZ01_LOCUS481158</name>
</gene>
<dbReference type="Gene3D" id="3.75.10.10">
    <property type="entry name" value="L-arginine/glycine Amidinotransferase, Chain A"/>
    <property type="match status" value="1"/>
</dbReference>
<reference evidence="1" key="1">
    <citation type="submission" date="2018-05" db="EMBL/GenBank/DDBJ databases">
        <authorList>
            <person name="Lanie J.A."/>
            <person name="Ng W.-L."/>
            <person name="Kazmierczak K.M."/>
            <person name="Andrzejewski T.M."/>
            <person name="Davidsen T.M."/>
            <person name="Wayne K.J."/>
            <person name="Tettelin H."/>
            <person name="Glass J.I."/>
            <person name="Rusch D."/>
            <person name="Podicherti R."/>
            <person name="Tsui H.-C.T."/>
            <person name="Winkler M.E."/>
        </authorList>
    </citation>
    <scope>NUCLEOTIDE SEQUENCE</scope>
</reference>
<proteinExistence type="predicted"/>
<feature type="non-terminal residue" evidence="1">
    <location>
        <position position="171"/>
    </location>
</feature>
<evidence type="ECO:0000313" key="1">
    <source>
        <dbReference type="EMBL" id="SVE28304.1"/>
    </source>
</evidence>
<accession>A0A383C7Z4</accession>